<gene>
    <name evidence="1" type="ORF">CVV64_12035</name>
</gene>
<protein>
    <submittedName>
        <fullName evidence="1">Uncharacterized protein</fullName>
    </submittedName>
</protein>
<dbReference type="EMBL" id="PGXC01000010">
    <property type="protein sequence ID" value="PKK89876.1"/>
    <property type="molecule type" value="Genomic_DNA"/>
</dbReference>
<sequence length="93" mass="11031">MFIKSPNSYEPESPPELILCVTVQFRTHSPAAPNTWPLFEHCKMQEACQNKKTPPDRRVNSWLDNPACLLKTSENKREFTNHQKFYFERNRSF</sequence>
<reference evidence="1 2" key="1">
    <citation type="journal article" date="2017" name="ISME J.">
        <title>Potential for microbial H2 and metal transformations associated with novel bacteria and archaea in deep terrestrial subsurface sediments.</title>
        <authorList>
            <person name="Hernsdorf A.W."/>
            <person name="Amano Y."/>
            <person name="Miyakawa K."/>
            <person name="Ise K."/>
            <person name="Suzuki Y."/>
            <person name="Anantharaman K."/>
            <person name="Probst A."/>
            <person name="Burstein D."/>
            <person name="Thomas B.C."/>
            <person name="Banfield J.F."/>
        </authorList>
    </citation>
    <scope>NUCLEOTIDE SEQUENCE [LARGE SCALE GENOMIC DNA]</scope>
    <source>
        <strain evidence="1">HGW-Wallbacteria-1</strain>
    </source>
</reference>
<proteinExistence type="predicted"/>
<name>A0A2N1PNG2_9BACT</name>
<accession>A0A2N1PNG2</accession>
<dbReference type="Proteomes" id="UP000233256">
    <property type="component" value="Unassembled WGS sequence"/>
</dbReference>
<comment type="caution">
    <text evidence="1">The sequence shown here is derived from an EMBL/GenBank/DDBJ whole genome shotgun (WGS) entry which is preliminary data.</text>
</comment>
<dbReference type="AlphaFoldDB" id="A0A2N1PNG2"/>
<organism evidence="1 2">
    <name type="scientific">Candidatus Wallbacteria bacterium HGW-Wallbacteria-1</name>
    <dbReference type="NCBI Taxonomy" id="2013854"/>
    <lineage>
        <taxon>Bacteria</taxon>
        <taxon>Candidatus Walliibacteriota</taxon>
    </lineage>
</organism>
<evidence type="ECO:0000313" key="2">
    <source>
        <dbReference type="Proteomes" id="UP000233256"/>
    </source>
</evidence>
<evidence type="ECO:0000313" key="1">
    <source>
        <dbReference type="EMBL" id="PKK89876.1"/>
    </source>
</evidence>